<dbReference type="EMBL" id="JJPA01000071">
    <property type="protein sequence ID" value="KKG35385.1"/>
    <property type="molecule type" value="Genomic_DNA"/>
</dbReference>
<organism evidence="1 2">
    <name type="scientific">Methanosarcina mazei</name>
    <name type="common">Methanosarcina frisia</name>
    <dbReference type="NCBI Taxonomy" id="2209"/>
    <lineage>
        <taxon>Archaea</taxon>
        <taxon>Methanobacteriati</taxon>
        <taxon>Methanobacteriota</taxon>
        <taxon>Stenosarchaea group</taxon>
        <taxon>Methanomicrobia</taxon>
        <taxon>Methanosarcinales</taxon>
        <taxon>Methanosarcinaceae</taxon>
        <taxon>Methanosarcina</taxon>
    </lineage>
</organism>
<dbReference type="AlphaFoldDB" id="A0A0F8GSM6"/>
<sequence length="236" mass="27781">MTTEQIEIIQKALEAKYEFPYYALVRIQPAHGPCFHIPAPMFNGMSRRSIWAGNLPIATDRRDGRYYTCPFCGETSYYAGVCQDCRREIDGELPIEYRNHEAIKKAVKEELLYRLDNRIPDLSIISAEIVLPIPPSNVCGENHSPFLKCEDWTAQRSLDCIDRVIRSHARHQEREEYEKVIREYVPDGIPIDYIEGEEIEVEGTDEKRRYVDNMWQHMHGDYCYWHPMGRVHKEDR</sequence>
<protein>
    <submittedName>
        <fullName evidence="1">Uncharacterized protein</fullName>
    </submittedName>
</protein>
<gene>
    <name evidence="1" type="ORF">DU52_15790</name>
</gene>
<accession>A0A0F8GSM6</accession>
<proteinExistence type="predicted"/>
<evidence type="ECO:0000313" key="1">
    <source>
        <dbReference type="EMBL" id="KKG35385.1"/>
    </source>
</evidence>
<reference evidence="1 2" key="1">
    <citation type="journal article" date="2015" name="ISME J.">
        <title>Genomic and phenotypic differentiation among Methanosarcina mazei populations from Columbia River sediment.</title>
        <authorList>
            <person name="Youngblut N.D."/>
            <person name="Wirth J.S."/>
            <person name="Henriksen J.R."/>
            <person name="Smith M."/>
            <person name="Simon H."/>
            <person name="Metcalf W.W."/>
            <person name="Whitaker R.J."/>
        </authorList>
    </citation>
    <scope>NUCLEOTIDE SEQUENCE [LARGE SCALE GENOMIC DNA]</scope>
    <source>
        <strain evidence="1 2">3.F.A.1A.1</strain>
    </source>
</reference>
<comment type="caution">
    <text evidence="1">The sequence shown here is derived from an EMBL/GenBank/DDBJ whole genome shotgun (WGS) entry which is preliminary data.</text>
</comment>
<dbReference type="PATRIC" id="fig|2209.61.peg.3398"/>
<dbReference type="Proteomes" id="UP000034399">
    <property type="component" value="Unassembled WGS sequence"/>
</dbReference>
<evidence type="ECO:0000313" key="2">
    <source>
        <dbReference type="Proteomes" id="UP000034399"/>
    </source>
</evidence>
<name>A0A0F8GSM6_METMZ</name>